<dbReference type="PATRIC" id="fig|134601.6.peg.5191"/>
<accession>A0A0K0XB72</accession>
<dbReference type="Proteomes" id="UP000062255">
    <property type="component" value="Chromosome"/>
</dbReference>
<dbReference type="AlphaFoldDB" id="A0A0K0XB72"/>
<dbReference type="InterPro" id="IPR001753">
    <property type="entry name" value="Enoyl-CoA_hydra/iso"/>
</dbReference>
<protein>
    <submittedName>
        <fullName evidence="2">Crotonase</fullName>
    </submittedName>
</protein>
<dbReference type="EMBL" id="CP012150">
    <property type="protein sequence ID" value="AKS34631.1"/>
    <property type="molecule type" value="Genomic_DNA"/>
</dbReference>
<dbReference type="Gene3D" id="3.90.226.10">
    <property type="entry name" value="2-enoyl-CoA Hydratase, Chain A, domain 1"/>
    <property type="match status" value="1"/>
</dbReference>
<dbReference type="GO" id="GO:0003824">
    <property type="term" value="F:catalytic activity"/>
    <property type="evidence" value="ECO:0007669"/>
    <property type="project" value="UniProtKB-ARBA"/>
</dbReference>
<dbReference type="CDD" id="cd06558">
    <property type="entry name" value="crotonase-like"/>
    <property type="match status" value="1"/>
</dbReference>
<organism evidence="2 3">
    <name type="scientific">Mycolicibacterium goodii</name>
    <name type="common">Mycobacterium goodii</name>
    <dbReference type="NCBI Taxonomy" id="134601"/>
    <lineage>
        <taxon>Bacteria</taxon>
        <taxon>Bacillati</taxon>
        <taxon>Actinomycetota</taxon>
        <taxon>Actinomycetes</taxon>
        <taxon>Mycobacteriales</taxon>
        <taxon>Mycobacteriaceae</taxon>
        <taxon>Mycolicibacterium</taxon>
    </lineage>
</organism>
<dbReference type="SUPFAM" id="SSF52096">
    <property type="entry name" value="ClpP/crotonase"/>
    <property type="match status" value="1"/>
</dbReference>
<evidence type="ECO:0000313" key="2">
    <source>
        <dbReference type="EMBL" id="AKS34631.1"/>
    </source>
</evidence>
<dbReference type="RefSeq" id="WP_049747085.1">
    <property type="nucleotide sequence ID" value="NZ_CP012150.1"/>
</dbReference>
<dbReference type="KEGG" id="mgo:AFA91_25115"/>
<reference evidence="2 3" key="1">
    <citation type="submission" date="2015-07" db="EMBL/GenBank/DDBJ databases">
        <title>Complete genome sequence of Mycobacterium goodii X7B, a facultative thermophilic biodesulfurizing bacterium.</title>
        <authorList>
            <person name="Yu B."/>
            <person name="Li F."/>
            <person name="Xu P."/>
        </authorList>
    </citation>
    <scope>NUCLEOTIDE SEQUENCE [LARGE SCALE GENOMIC DNA]</scope>
    <source>
        <strain evidence="2 3">X7B</strain>
    </source>
</reference>
<evidence type="ECO:0000256" key="1">
    <source>
        <dbReference type="ARBA" id="ARBA00005254"/>
    </source>
</evidence>
<dbReference type="OrthoDB" id="9807606at2"/>
<dbReference type="InterPro" id="IPR029045">
    <property type="entry name" value="ClpP/crotonase-like_dom_sf"/>
</dbReference>
<proteinExistence type="inferred from homology"/>
<gene>
    <name evidence="2" type="ORF">AFA91_25115</name>
</gene>
<dbReference type="PANTHER" id="PTHR43802:SF1">
    <property type="entry name" value="IP11341P-RELATED"/>
    <property type="match status" value="1"/>
</dbReference>
<dbReference type="PANTHER" id="PTHR43802">
    <property type="entry name" value="ENOYL-COA HYDRATASE"/>
    <property type="match status" value="1"/>
</dbReference>
<sequence length="271" mass="30332">MTETHARVDHVAAMTHLDRKPTTFESYKDRYETIRMERTDGVLELHFHTNGGPLQWSLLAHNEFEDAFLEIGRDRENDVVIMTGTGEAFSGPAIAPGQHPNRRTMTPETYDPIQWEGKQLLPNLLSIEAPVIAAINGPAVRHAEIPLVSDIVLATDDTYFQDTAHFPGGMVPGDGMHIVMPMLMGPTRARYFLLTGQQLSAAEAREIGLVNEVLPRTDLLSRARELAAELMKQPRLVRRYSRTVLTEDLRQRMHGLLGYGLALEGLARMKG</sequence>
<dbReference type="STRING" id="134601.AFA91_25115"/>
<comment type="similarity">
    <text evidence="1">Belongs to the enoyl-CoA hydratase/isomerase family.</text>
</comment>
<name>A0A0K0XB72_MYCGD</name>
<evidence type="ECO:0000313" key="3">
    <source>
        <dbReference type="Proteomes" id="UP000062255"/>
    </source>
</evidence>
<dbReference type="Pfam" id="PF00378">
    <property type="entry name" value="ECH_1"/>
    <property type="match status" value="1"/>
</dbReference>